<gene>
    <name evidence="1" type="ORF">SDC9_121050</name>
</gene>
<evidence type="ECO:0000313" key="1">
    <source>
        <dbReference type="EMBL" id="MPM74065.1"/>
    </source>
</evidence>
<proteinExistence type="predicted"/>
<dbReference type="InterPro" id="IPR005064">
    <property type="entry name" value="BUG"/>
</dbReference>
<name>A0A645CAW5_9ZZZZ</name>
<evidence type="ECO:0008006" key="2">
    <source>
        <dbReference type="Google" id="ProtNLM"/>
    </source>
</evidence>
<accession>A0A645CAW5</accession>
<comment type="caution">
    <text evidence="1">The sequence shown here is derived from an EMBL/GenBank/DDBJ whole genome shotgun (WGS) entry which is preliminary data.</text>
</comment>
<sequence>MRKIALVLTMALLMSVAVFAGAQAEAQAGKAFTPSKNIEWYVTSSPGGGSDIFTRNIMDIAVAEDLLNKQNVVVQYKTDGAGEVGRLLVSQIRAGVQADHTLLTFNSGDLMPMLKNTNNRFENFQAIAHMAVDKHLIFVGEMSKYKSFEEVLAALKRGERMVLGGSKGDDIACHAALIAELGVTQDQLSYIAHDATSGAITAILGGHFDLLISKPAAASQYVEAGKITPILALSTSRFPGNLNSAPTLSEFGYKNVEVPNWRSIVAPKSMSAEAVAYWTDVFKKVSATETWNKGYIEKQKLVPDYMDAATFTTYGMNFQKEYLASIGKDK</sequence>
<dbReference type="InterPro" id="IPR042100">
    <property type="entry name" value="Bug_dom1"/>
</dbReference>
<dbReference type="EMBL" id="VSSQ01025733">
    <property type="protein sequence ID" value="MPM74065.1"/>
    <property type="molecule type" value="Genomic_DNA"/>
</dbReference>
<organism evidence="1">
    <name type="scientific">bioreactor metagenome</name>
    <dbReference type="NCBI Taxonomy" id="1076179"/>
    <lineage>
        <taxon>unclassified sequences</taxon>
        <taxon>metagenomes</taxon>
        <taxon>ecological metagenomes</taxon>
    </lineage>
</organism>
<reference evidence="1" key="1">
    <citation type="submission" date="2019-08" db="EMBL/GenBank/DDBJ databases">
        <authorList>
            <person name="Kucharzyk K."/>
            <person name="Murdoch R.W."/>
            <person name="Higgins S."/>
            <person name="Loffler F."/>
        </authorList>
    </citation>
    <scope>NUCLEOTIDE SEQUENCE</scope>
</reference>
<dbReference type="Gene3D" id="3.40.190.10">
    <property type="entry name" value="Periplasmic binding protein-like II"/>
    <property type="match status" value="1"/>
</dbReference>
<dbReference type="PANTHER" id="PTHR42928">
    <property type="entry name" value="TRICARBOXYLATE-BINDING PROTEIN"/>
    <property type="match status" value="1"/>
</dbReference>
<dbReference type="Gene3D" id="3.40.190.150">
    <property type="entry name" value="Bordetella uptake gene, domain 1"/>
    <property type="match status" value="1"/>
</dbReference>
<dbReference type="Pfam" id="PF03401">
    <property type="entry name" value="TctC"/>
    <property type="match status" value="1"/>
</dbReference>
<protein>
    <recommendedName>
        <fullName evidence="2">Tripartite tricarboxylate transporter family receptor</fullName>
    </recommendedName>
</protein>
<dbReference type="AlphaFoldDB" id="A0A645CAW5"/>
<dbReference type="PIRSF" id="PIRSF017082">
    <property type="entry name" value="YflP"/>
    <property type="match status" value="1"/>
</dbReference>
<dbReference type="PANTHER" id="PTHR42928:SF1">
    <property type="entry name" value="BLR4371 PROTEIN"/>
    <property type="match status" value="1"/>
</dbReference>